<keyword evidence="1" id="KW-0812">Transmembrane</keyword>
<sequence>MSSNSYSFRNSALEKGENVYSLTDAGLEISTQGYKDTIPYSEIKKVRLYHDPTRFAMDKYQCDLTLSNGAVFTLKSVHYRGFGDFENRGSAYSAFLRQLHERLKNFPGIIYHSGNNPGCFAGNLLIIIGTVIMVSLALLYMGSSSTIGILIKLGVVVVMLIFSIGYMRKNKPATYSPDHLPEKLLPK</sequence>
<dbReference type="EMBL" id="SPSB01000002">
    <property type="protein sequence ID" value="TFV95798.1"/>
    <property type="molecule type" value="Genomic_DNA"/>
</dbReference>
<dbReference type="OrthoDB" id="9780595at2"/>
<feature type="transmembrane region" description="Helical" evidence="1">
    <location>
        <begin position="147"/>
        <end position="167"/>
    </location>
</feature>
<evidence type="ECO:0000256" key="1">
    <source>
        <dbReference type="SAM" id="Phobius"/>
    </source>
</evidence>
<reference evidence="2 3" key="1">
    <citation type="submission" date="2019-03" db="EMBL/GenBank/DDBJ databases">
        <title>Algoriphagus sp. nov, a new strain isolated from root system soil of mangrove plant Kandelia.</title>
        <authorList>
            <person name="Yin Q."/>
            <person name="Wang K."/>
            <person name="Song Z."/>
        </authorList>
    </citation>
    <scope>NUCLEOTIDE SEQUENCE [LARGE SCALE GENOMIC DNA]</scope>
    <source>
        <strain evidence="2 3">XY-J91</strain>
    </source>
</reference>
<name>A0A4Y9QVH7_9BACT</name>
<keyword evidence="1" id="KW-1133">Transmembrane helix</keyword>
<feature type="transmembrane region" description="Helical" evidence="1">
    <location>
        <begin position="120"/>
        <end position="141"/>
    </location>
</feature>
<protein>
    <submittedName>
        <fullName evidence="2">SdpI family protein</fullName>
    </submittedName>
</protein>
<gene>
    <name evidence="2" type="ORF">E4S40_06130</name>
</gene>
<dbReference type="AlphaFoldDB" id="A0A4Y9QVH7"/>
<evidence type="ECO:0000313" key="2">
    <source>
        <dbReference type="EMBL" id="TFV95798.1"/>
    </source>
</evidence>
<dbReference type="RefSeq" id="WP_135072246.1">
    <property type="nucleotide sequence ID" value="NZ_SPSB01000002.1"/>
</dbReference>
<organism evidence="2 3">
    <name type="scientific">Algoriphagus kandeliae</name>
    <dbReference type="NCBI Taxonomy" id="2562278"/>
    <lineage>
        <taxon>Bacteria</taxon>
        <taxon>Pseudomonadati</taxon>
        <taxon>Bacteroidota</taxon>
        <taxon>Cytophagia</taxon>
        <taxon>Cytophagales</taxon>
        <taxon>Cyclobacteriaceae</taxon>
        <taxon>Algoriphagus</taxon>
    </lineage>
</organism>
<keyword evidence="1" id="KW-0472">Membrane</keyword>
<accession>A0A4Y9QVH7</accession>
<keyword evidence="3" id="KW-1185">Reference proteome</keyword>
<evidence type="ECO:0000313" key="3">
    <source>
        <dbReference type="Proteomes" id="UP000297647"/>
    </source>
</evidence>
<comment type="caution">
    <text evidence="2">The sequence shown here is derived from an EMBL/GenBank/DDBJ whole genome shotgun (WGS) entry which is preliminary data.</text>
</comment>
<proteinExistence type="predicted"/>
<dbReference type="Proteomes" id="UP000297647">
    <property type="component" value="Unassembled WGS sequence"/>
</dbReference>